<reference evidence="3" key="1">
    <citation type="submission" date="2021-01" db="EMBL/GenBank/DDBJ databases">
        <authorList>
            <person name="Corre E."/>
            <person name="Pelletier E."/>
            <person name="Niang G."/>
            <person name="Scheremetjew M."/>
            <person name="Finn R."/>
            <person name="Kale V."/>
            <person name="Holt S."/>
            <person name="Cochrane G."/>
            <person name="Meng A."/>
            <person name="Brown T."/>
            <person name="Cohen L."/>
        </authorList>
    </citation>
    <scope>NUCLEOTIDE SEQUENCE</scope>
    <source>
        <strain evidence="3">DIVA3 518/3/11/1/6</strain>
    </source>
</reference>
<sequence>MSWFPSFLSFEEPVRYKVRVKKKPSSATSLNTHSNLPEIECLDSHSTPILSNVNSFTDSEEREPEEALEKFSSIEEELAHYKQLATRQSEEIERLRELPKVQKEIYAQQIKAEQLLRDEAEEKVAILAKQRDTAQLMFSNSEKSLAVLHNQLEKERAILQEELREMRDCFTKQTNHKGQLCLANSEETVQETPASLLNRLEQELVGMSKSLAASLCLWEESRNRELKVIRDLCQLIEQADNGKQLDRQMLFQLQDKIESLVFSVPEENEKAWEQEQPQSESFQLSDDTPSKTQSSFTSLLLYGNS</sequence>
<organism evidence="3">
    <name type="scientific">Vannella robusta</name>
    <dbReference type="NCBI Taxonomy" id="1487602"/>
    <lineage>
        <taxon>Eukaryota</taxon>
        <taxon>Amoebozoa</taxon>
        <taxon>Discosea</taxon>
        <taxon>Flabellinia</taxon>
        <taxon>Vannellidae</taxon>
        <taxon>Vannella</taxon>
    </lineage>
</organism>
<keyword evidence="1" id="KW-0175">Coiled coil</keyword>
<accession>A0A7S4IE76</accession>
<proteinExistence type="predicted"/>
<evidence type="ECO:0000313" key="3">
    <source>
        <dbReference type="EMBL" id="CAE2226744.1"/>
    </source>
</evidence>
<feature type="compositionally biased region" description="Polar residues" evidence="2">
    <location>
        <begin position="275"/>
        <end position="305"/>
    </location>
</feature>
<protein>
    <submittedName>
        <fullName evidence="3">Uncharacterized protein</fullName>
    </submittedName>
</protein>
<evidence type="ECO:0000256" key="1">
    <source>
        <dbReference type="SAM" id="Coils"/>
    </source>
</evidence>
<evidence type="ECO:0000256" key="2">
    <source>
        <dbReference type="SAM" id="MobiDB-lite"/>
    </source>
</evidence>
<gene>
    <name evidence="3" type="ORF">VSP0166_LOCUS11408</name>
</gene>
<feature type="region of interest" description="Disordered" evidence="2">
    <location>
        <begin position="268"/>
        <end position="305"/>
    </location>
</feature>
<feature type="coiled-coil region" evidence="1">
    <location>
        <begin position="78"/>
        <end position="169"/>
    </location>
</feature>
<dbReference type="AlphaFoldDB" id="A0A7S4IE76"/>
<name>A0A7S4IE76_9EUKA</name>
<dbReference type="EMBL" id="HBKP01016108">
    <property type="protein sequence ID" value="CAE2226744.1"/>
    <property type="molecule type" value="Transcribed_RNA"/>
</dbReference>